<evidence type="ECO:0000256" key="4">
    <source>
        <dbReference type="ARBA" id="ARBA00023163"/>
    </source>
</evidence>
<proteinExistence type="predicted"/>
<comment type="caution">
    <text evidence="8">The sequence shown here is derived from an EMBL/GenBank/DDBJ whole genome shotgun (WGS) entry which is preliminary data.</text>
</comment>
<dbReference type="InterPro" id="IPR058031">
    <property type="entry name" value="AAA_lid_NorR"/>
</dbReference>
<dbReference type="PROSITE" id="PS00688">
    <property type="entry name" value="SIGMA54_INTERACT_3"/>
    <property type="match status" value="1"/>
</dbReference>
<keyword evidence="2" id="KW-0067">ATP-binding</keyword>
<sequence>MKNTLVISQDSTVFDLFQENCSPEDTLFQATALAEGLDLMKNFRVDLIFIDMEILYQSAEKSSYKTVLQSFWMLYPSAEIVVITPQKMLREAVQAVKQGVSDYITYPVIAEEIRLVEASLSESQKVQSELDYLREEAWDKEELDIVQTRCPGMRKVFDNVRSVAPTRSTVLLTGETGTGKGLLAKIIHKHSNRRDEQFISVHCGAIPDTLLESELFGHEKGAFTGAVKRKLGKFEIAGGGTIFLDEIGTITPAAQIKLLQVLQDSTFQRLGGEETIQVNIRIIAASNIDLKQLCNDQVFRNDLYYRLNVFPIELPPLRERKEDIAQLIQVFLNRLNKFDKKNIHDVHPQVTEASLNYSWPGNIRELENVMERAYILERSTVLMPDSFPAELFAAQDALSRVKMDTLLSLSDVRRQGVEEIERRYLKEILEKYRGKINKSAEAAGITTRQLHKLMIKHGLKKEEFKRGLHSKD</sequence>
<dbReference type="GO" id="GO:0000160">
    <property type="term" value="P:phosphorelay signal transduction system"/>
    <property type="evidence" value="ECO:0007669"/>
    <property type="project" value="InterPro"/>
</dbReference>
<dbReference type="GO" id="GO:0006355">
    <property type="term" value="P:regulation of DNA-templated transcription"/>
    <property type="evidence" value="ECO:0007669"/>
    <property type="project" value="InterPro"/>
</dbReference>
<keyword evidence="5" id="KW-0597">Phosphoprotein</keyword>
<dbReference type="CDD" id="cd00009">
    <property type="entry name" value="AAA"/>
    <property type="match status" value="1"/>
</dbReference>
<dbReference type="InterPro" id="IPR025662">
    <property type="entry name" value="Sigma_54_int_dom_ATP-bd_1"/>
</dbReference>
<dbReference type="SUPFAM" id="SSF46689">
    <property type="entry name" value="Homeodomain-like"/>
    <property type="match status" value="1"/>
</dbReference>
<dbReference type="Gene3D" id="3.40.50.300">
    <property type="entry name" value="P-loop containing nucleotide triphosphate hydrolases"/>
    <property type="match status" value="1"/>
</dbReference>
<dbReference type="PANTHER" id="PTHR32071">
    <property type="entry name" value="TRANSCRIPTIONAL REGULATORY PROTEIN"/>
    <property type="match status" value="1"/>
</dbReference>
<evidence type="ECO:0000256" key="2">
    <source>
        <dbReference type="ARBA" id="ARBA00022840"/>
    </source>
</evidence>
<name>A0A8J6TET7_9BACT</name>
<dbReference type="Gene3D" id="1.10.10.60">
    <property type="entry name" value="Homeodomain-like"/>
    <property type="match status" value="1"/>
</dbReference>
<dbReference type="InterPro" id="IPR025944">
    <property type="entry name" value="Sigma_54_int_dom_CS"/>
</dbReference>
<dbReference type="Pfam" id="PF02954">
    <property type="entry name" value="HTH_8"/>
    <property type="match status" value="1"/>
</dbReference>
<keyword evidence="1" id="KW-0547">Nucleotide-binding</keyword>
<dbReference type="FunFam" id="3.40.50.300:FF:000006">
    <property type="entry name" value="DNA-binding transcriptional regulator NtrC"/>
    <property type="match status" value="1"/>
</dbReference>
<dbReference type="InterPro" id="IPR002078">
    <property type="entry name" value="Sigma_54_int"/>
</dbReference>
<evidence type="ECO:0000256" key="1">
    <source>
        <dbReference type="ARBA" id="ARBA00022741"/>
    </source>
</evidence>
<dbReference type="InterPro" id="IPR002197">
    <property type="entry name" value="HTH_Fis"/>
</dbReference>
<dbReference type="InterPro" id="IPR011006">
    <property type="entry name" value="CheY-like_superfamily"/>
</dbReference>
<dbReference type="InterPro" id="IPR009057">
    <property type="entry name" value="Homeodomain-like_sf"/>
</dbReference>
<dbReference type="PROSITE" id="PS50110">
    <property type="entry name" value="RESPONSE_REGULATORY"/>
    <property type="match status" value="1"/>
</dbReference>
<organism evidence="8 9">
    <name type="scientific">Candidatus Desulfobia pelagia</name>
    <dbReference type="NCBI Taxonomy" id="2841692"/>
    <lineage>
        <taxon>Bacteria</taxon>
        <taxon>Pseudomonadati</taxon>
        <taxon>Thermodesulfobacteriota</taxon>
        <taxon>Desulfobulbia</taxon>
        <taxon>Desulfobulbales</taxon>
        <taxon>Desulfobulbaceae</taxon>
        <taxon>Candidatus Desulfobia</taxon>
    </lineage>
</organism>
<dbReference type="GO" id="GO:0005524">
    <property type="term" value="F:ATP binding"/>
    <property type="evidence" value="ECO:0007669"/>
    <property type="project" value="UniProtKB-KW"/>
</dbReference>
<dbReference type="InterPro" id="IPR003593">
    <property type="entry name" value="AAA+_ATPase"/>
</dbReference>
<protein>
    <submittedName>
        <fullName evidence="8">Sigma-54-dependent Fis family transcriptional regulator</fullName>
    </submittedName>
</protein>
<dbReference type="PROSITE" id="PS00675">
    <property type="entry name" value="SIGMA54_INTERACT_1"/>
    <property type="match status" value="1"/>
</dbReference>
<evidence type="ECO:0000259" key="6">
    <source>
        <dbReference type="PROSITE" id="PS50045"/>
    </source>
</evidence>
<feature type="domain" description="Response regulatory" evidence="7">
    <location>
        <begin position="3"/>
        <end position="121"/>
    </location>
</feature>
<evidence type="ECO:0000256" key="5">
    <source>
        <dbReference type="PROSITE-ProRule" id="PRU00169"/>
    </source>
</evidence>
<feature type="modified residue" description="4-aspartylphosphate" evidence="5">
    <location>
        <position position="51"/>
    </location>
</feature>
<evidence type="ECO:0000313" key="9">
    <source>
        <dbReference type="Proteomes" id="UP000614424"/>
    </source>
</evidence>
<dbReference type="SUPFAM" id="SSF52172">
    <property type="entry name" value="CheY-like"/>
    <property type="match status" value="1"/>
</dbReference>
<keyword evidence="4" id="KW-0804">Transcription</keyword>
<dbReference type="InterPro" id="IPR027417">
    <property type="entry name" value="P-loop_NTPase"/>
</dbReference>
<dbReference type="Gene3D" id="1.10.8.60">
    <property type="match status" value="1"/>
</dbReference>
<feature type="domain" description="Sigma-54 factor interaction" evidence="6">
    <location>
        <begin position="146"/>
        <end position="375"/>
    </location>
</feature>
<dbReference type="Gene3D" id="3.40.50.2300">
    <property type="match status" value="1"/>
</dbReference>
<dbReference type="SMART" id="SM00382">
    <property type="entry name" value="AAA"/>
    <property type="match status" value="1"/>
</dbReference>
<dbReference type="Proteomes" id="UP000614424">
    <property type="component" value="Unassembled WGS sequence"/>
</dbReference>
<dbReference type="PANTHER" id="PTHR32071:SF113">
    <property type="entry name" value="ALGINATE BIOSYNTHESIS TRANSCRIPTIONAL REGULATORY PROTEIN ALGB"/>
    <property type="match status" value="1"/>
</dbReference>
<dbReference type="InterPro" id="IPR001789">
    <property type="entry name" value="Sig_transdc_resp-reg_receiver"/>
</dbReference>
<dbReference type="AlphaFoldDB" id="A0A8J6TET7"/>
<evidence type="ECO:0000259" key="7">
    <source>
        <dbReference type="PROSITE" id="PS50110"/>
    </source>
</evidence>
<dbReference type="Pfam" id="PF25601">
    <property type="entry name" value="AAA_lid_14"/>
    <property type="match status" value="1"/>
</dbReference>
<evidence type="ECO:0000256" key="3">
    <source>
        <dbReference type="ARBA" id="ARBA00023015"/>
    </source>
</evidence>
<keyword evidence="3" id="KW-0805">Transcription regulation</keyword>
<accession>A0A8J6TET7</accession>
<dbReference type="EMBL" id="JACNJZ010000056">
    <property type="protein sequence ID" value="MBC8316820.1"/>
    <property type="molecule type" value="Genomic_DNA"/>
</dbReference>
<dbReference type="Pfam" id="PF00158">
    <property type="entry name" value="Sigma54_activat"/>
    <property type="match status" value="1"/>
</dbReference>
<gene>
    <name evidence="8" type="ORF">H8E41_02875</name>
</gene>
<reference evidence="8 9" key="1">
    <citation type="submission" date="2020-08" db="EMBL/GenBank/DDBJ databases">
        <title>Bridging the membrane lipid divide: bacteria of the FCB group superphylum have the potential to synthesize archaeal ether lipids.</title>
        <authorList>
            <person name="Villanueva L."/>
            <person name="Von Meijenfeldt F.A.B."/>
            <person name="Westbye A.B."/>
            <person name="Yadav S."/>
            <person name="Hopmans E.C."/>
            <person name="Dutilh B.E."/>
            <person name="Sinninghe Damste J.S."/>
        </authorList>
    </citation>
    <scope>NUCLEOTIDE SEQUENCE [LARGE SCALE GENOMIC DNA]</scope>
    <source>
        <strain evidence="8">NIOZ-UU47</strain>
    </source>
</reference>
<evidence type="ECO:0000313" key="8">
    <source>
        <dbReference type="EMBL" id="MBC8316820.1"/>
    </source>
</evidence>
<dbReference type="PROSITE" id="PS50045">
    <property type="entry name" value="SIGMA54_INTERACT_4"/>
    <property type="match status" value="1"/>
</dbReference>
<dbReference type="SUPFAM" id="SSF52540">
    <property type="entry name" value="P-loop containing nucleoside triphosphate hydrolases"/>
    <property type="match status" value="1"/>
</dbReference>